<name>A0A177T924_9BASI</name>
<reference evidence="7" key="2">
    <citation type="journal article" date="2019" name="IMA Fungus">
        <title>Genome sequencing and comparison of five Tilletia species to identify candidate genes for the detection of regulated species infecting wheat.</title>
        <authorList>
            <person name="Nguyen H.D.T."/>
            <person name="Sultana T."/>
            <person name="Kesanakurti P."/>
            <person name="Hambleton S."/>
        </authorList>
    </citation>
    <scope>NUCLEOTIDE SEQUENCE</scope>
    <source>
        <strain evidence="7">DAOMC 236416</strain>
    </source>
</reference>
<protein>
    <submittedName>
        <fullName evidence="7">Uncharacterized protein</fullName>
    </submittedName>
</protein>
<proteinExistence type="inferred from homology"/>
<dbReference type="Proteomes" id="UP000077521">
    <property type="component" value="Unassembled WGS sequence"/>
</dbReference>
<feature type="region of interest" description="Disordered" evidence="6">
    <location>
        <begin position="136"/>
        <end position="405"/>
    </location>
</feature>
<feature type="compositionally biased region" description="Low complexity" evidence="6">
    <location>
        <begin position="929"/>
        <end position="940"/>
    </location>
</feature>
<evidence type="ECO:0000256" key="2">
    <source>
        <dbReference type="ARBA" id="ARBA00005330"/>
    </source>
</evidence>
<dbReference type="Pfam" id="PF10198">
    <property type="entry name" value="Ada3"/>
    <property type="match status" value="1"/>
</dbReference>
<feature type="compositionally biased region" description="Low complexity" evidence="6">
    <location>
        <begin position="1100"/>
        <end position="1109"/>
    </location>
</feature>
<feature type="region of interest" description="Disordered" evidence="6">
    <location>
        <begin position="683"/>
        <end position="719"/>
    </location>
</feature>
<evidence type="ECO:0000256" key="4">
    <source>
        <dbReference type="ARBA" id="ARBA00023163"/>
    </source>
</evidence>
<accession>A0A177T924</accession>
<feature type="region of interest" description="Disordered" evidence="6">
    <location>
        <begin position="1056"/>
        <end position="1135"/>
    </location>
</feature>
<comment type="caution">
    <text evidence="7">The sequence shown here is derived from an EMBL/GenBank/DDBJ whole genome shotgun (WGS) entry which is preliminary data.</text>
</comment>
<feature type="compositionally biased region" description="Basic and acidic residues" evidence="6">
    <location>
        <begin position="377"/>
        <end position="389"/>
    </location>
</feature>
<keyword evidence="3" id="KW-0805">Transcription regulation</keyword>
<dbReference type="EMBL" id="LWDF02000486">
    <property type="protein sequence ID" value="KAE8246404.1"/>
    <property type="molecule type" value="Genomic_DNA"/>
</dbReference>
<feature type="compositionally biased region" description="Acidic residues" evidence="6">
    <location>
        <begin position="857"/>
        <end position="874"/>
    </location>
</feature>
<feature type="compositionally biased region" description="Acidic residues" evidence="6">
    <location>
        <begin position="947"/>
        <end position="963"/>
    </location>
</feature>
<feature type="region of interest" description="Disordered" evidence="6">
    <location>
        <begin position="74"/>
        <end position="102"/>
    </location>
</feature>
<feature type="compositionally biased region" description="Basic and acidic residues" evidence="6">
    <location>
        <begin position="1062"/>
        <end position="1074"/>
    </location>
</feature>
<reference evidence="7" key="1">
    <citation type="submission" date="2016-04" db="EMBL/GenBank/DDBJ databases">
        <authorList>
            <person name="Nguyen H.D."/>
            <person name="Samba Siva P."/>
            <person name="Cullis J."/>
            <person name="Levesque C.A."/>
            <person name="Hambleton S."/>
        </authorList>
    </citation>
    <scope>NUCLEOTIDE SEQUENCE</scope>
    <source>
        <strain evidence="7">DAOMC 236416</strain>
    </source>
</reference>
<evidence type="ECO:0000313" key="8">
    <source>
        <dbReference type="Proteomes" id="UP000077521"/>
    </source>
</evidence>
<dbReference type="PANTHER" id="PTHR13556">
    <property type="entry name" value="TRANSCRIPTIONAL ADAPTER 3-RELATED"/>
    <property type="match status" value="1"/>
</dbReference>
<evidence type="ECO:0000256" key="5">
    <source>
        <dbReference type="ARBA" id="ARBA00023242"/>
    </source>
</evidence>
<feature type="region of interest" description="Disordered" evidence="6">
    <location>
        <begin position="1187"/>
        <end position="1237"/>
    </location>
</feature>
<evidence type="ECO:0000256" key="1">
    <source>
        <dbReference type="ARBA" id="ARBA00004123"/>
    </source>
</evidence>
<dbReference type="GO" id="GO:0006357">
    <property type="term" value="P:regulation of transcription by RNA polymerase II"/>
    <property type="evidence" value="ECO:0007669"/>
    <property type="project" value="TreeGrafter"/>
</dbReference>
<feature type="region of interest" description="Disordered" evidence="6">
    <location>
        <begin position="1"/>
        <end position="31"/>
    </location>
</feature>
<dbReference type="PANTHER" id="PTHR13556:SF2">
    <property type="entry name" value="TRANSCRIPTIONAL ADAPTER 3"/>
    <property type="match status" value="1"/>
</dbReference>
<comment type="subcellular location">
    <subcellularLocation>
        <location evidence="1">Nucleus</location>
    </subcellularLocation>
</comment>
<dbReference type="AlphaFoldDB" id="A0A177T924"/>
<feature type="region of interest" description="Disordered" evidence="6">
    <location>
        <begin position="555"/>
        <end position="595"/>
    </location>
</feature>
<gene>
    <name evidence="7" type="ORF">A4X13_0g5805</name>
</gene>
<feature type="compositionally biased region" description="Low complexity" evidence="6">
    <location>
        <begin position="816"/>
        <end position="828"/>
    </location>
</feature>
<dbReference type="GO" id="GO:0003713">
    <property type="term" value="F:transcription coactivator activity"/>
    <property type="evidence" value="ECO:0007669"/>
    <property type="project" value="TreeGrafter"/>
</dbReference>
<feature type="region of interest" description="Disordered" evidence="6">
    <location>
        <begin position="773"/>
        <end position="802"/>
    </location>
</feature>
<feature type="compositionally biased region" description="Low complexity" evidence="6">
    <location>
        <begin position="339"/>
        <end position="351"/>
    </location>
</feature>
<dbReference type="InterPro" id="IPR019340">
    <property type="entry name" value="Histone_AcTrfase_su3"/>
</dbReference>
<feature type="region of interest" description="Disordered" evidence="6">
    <location>
        <begin position="929"/>
        <end position="993"/>
    </location>
</feature>
<dbReference type="GO" id="GO:0000124">
    <property type="term" value="C:SAGA complex"/>
    <property type="evidence" value="ECO:0007669"/>
    <property type="project" value="TreeGrafter"/>
</dbReference>
<feature type="compositionally biased region" description="Polar residues" evidence="6">
    <location>
        <begin position="283"/>
        <end position="298"/>
    </location>
</feature>
<feature type="region of interest" description="Disordered" evidence="6">
    <location>
        <begin position="816"/>
        <end position="902"/>
    </location>
</feature>
<keyword evidence="4" id="KW-0804">Transcription</keyword>
<keyword evidence="8" id="KW-1185">Reference proteome</keyword>
<feature type="compositionally biased region" description="Low complexity" evidence="6">
    <location>
        <begin position="229"/>
        <end position="240"/>
    </location>
</feature>
<dbReference type="GO" id="GO:0005634">
    <property type="term" value="C:nucleus"/>
    <property type="evidence" value="ECO:0007669"/>
    <property type="project" value="UniProtKB-SubCell"/>
</dbReference>
<feature type="compositionally biased region" description="Low complexity" evidence="6">
    <location>
        <begin position="165"/>
        <end position="202"/>
    </location>
</feature>
<keyword evidence="5" id="KW-0539">Nucleus</keyword>
<sequence>MEGSASSPASLIGLYTGTAGGADTSDAHSAAGPSRAMFRAFLPPTSGTALPTSDNIPNLDELLRLQTTLVNLKSRSAQARNGAKSVRETARSRRDAMRTRAEQEAVELERLAQTGAASADAPGDDGELEEGQIVEDSEDAQRPSPPASQRSAPSAIKAQGPSMFPPRTTTTASAASPSIGSDSHAGSSSSHSRAASRDSASSQVKPALLKSIADLPSIPLRPVPPPEPATRQPVPVIAGQPPLPDAPPPPLPPGPPPPPPPDETPQIMPTATVSADAAPDVSGGTSPLTPGPSATNTPLLRAAETLEPESDSVKSPVLSSDTPVLPVPDRQKKRKRDSSASPGPSAPALAGTIQKRARSRTPEAEPTAGPSDINEAIQERAPVEARDSADTTPSTPVASGSTSAAVPRLAVKLKLNPASRTHFQNAAAAAAAARAAGVASPAPGPATPTASTSALAHAVVGGRRGSTPAAGGAFPLSAPPLRPGQIGPDGRMVDFLPHPDEPPSLSWTLPIRTPTSIIPQRPTSHPAKPYARAPEEVQIDWTSWDWKAGVMGMNPQVGPARGGTPALGDDSVGTPGPSQDTASRQAAARKDRKGKEIQQTPILSFYAYTDAFFKTLTEDDLAWLSAESENPEPFQMPALGRYYREVWAEEDAATMAAAAAAGYDVSTFDMSGGSWAGNVRGRTGSTPSGLLGTPGPDGRILGAGANSARRRTRSATMGGLVGGGTGGVYSNTHAVHFAPAQMRDGHLFRDEEAKGGPLTERIVSALMPVAEEEAEVEVEAVTETQKDGEGGPPDGATQPEAGGEQDVTMAASGLVSGADAAGPSASAGTEGPVPSAFPSQPRASSPLKLTLKQEPGTEADDADMETEGEGDADADLERMGSGLLARRDGRLGSTGDQAAQEQDLASFESRLALELRAISVLSPTEAGNAASAAAKEASARASHRGDEDTDQGDMDGDGDDEGESPPSGSGDQVGGRSGNSKQGRSSLAFFDPTLRTDDEISSALRQTQRALREQMTINAARKKRLFEIAHDRMAYQDYANALSSVEKDVETHWYKRQKQLKTRRDREKEREASGRGRPKPGGGPLTHAEMAAAAVQAGYSSSSSSDSPSLPYATLPGLPSSLGSQGATASGPGGPYAGLPEPLAAALERRQKLKYAFDPLFMDVCPHSWKTPEESVFGDLRIAGGGEGSSGGSIKAAGAGAGPASAPVPAVGTTATHGEAAAVSAVEASGETQDMEH</sequence>
<feature type="compositionally biased region" description="Pro residues" evidence="6">
    <location>
        <begin position="241"/>
        <end position="263"/>
    </location>
</feature>
<evidence type="ECO:0000256" key="6">
    <source>
        <dbReference type="SAM" id="MobiDB-lite"/>
    </source>
</evidence>
<feature type="compositionally biased region" description="Basic and acidic residues" evidence="6">
    <location>
        <begin position="85"/>
        <end position="102"/>
    </location>
</feature>
<feature type="region of interest" description="Disordered" evidence="6">
    <location>
        <begin position="109"/>
        <end position="128"/>
    </location>
</feature>
<evidence type="ECO:0000256" key="3">
    <source>
        <dbReference type="ARBA" id="ARBA00023015"/>
    </source>
</evidence>
<feature type="compositionally biased region" description="Pro residues" evidence="6">
    <location>
        <begin position="219"/>
        <end position="228"/>
    </location>
</feature>
<evidence type="ECO:0000313" key="7">
    <source>
        <dbReference type="EMBL" id="KAE8246404.1"/>
    </source>
</evidence>
<organism evidence="7 8">
    <name type="scientific">Tilletia indica</name>
    <dbReference type="NCBI Taxonomy" id="43049"/>
    <lineage>
        <taxon>Eukaryota</taxon>
        <taxon>Fungi</taxon>
        <taxon>Dikarya</taxon>
        <taxon>Basidiomycota</taxon>
        <taxon>Ustilaginomycotina</taxon>
        <taxon>Exobasidiomycetes</taxon>
        <taxon>Tilletiales</taxon>
        <taxon>Tilletiaceae</taxon>
        <taxon>Tilletia</taxon>
    </lineage>
</organism>
<feature type="compositionally biased region" description="Low complexity" evidence="6">
    <location>
        <begin position="1192"/>
        <end position="1231"/>
    </location>
</feature>
<feature type="compositionally biased region" description="Polar residues" evidence="6">
    <location>
        <begin position="390"/>
        <end position="404"/>
    </location>
</feature>
<comment type="similarity">
    <text evidence="2">Belongs to the NGG1 family.</text>
</comment>